<evidence type="ECO:0000313" key="2">
    <source>
        <dbReference type="EMBL" id="OSC22019.1"/>
    </source>
</evidence>
<dbReference type="InterPro" id="IPR015035">
    <property type="entry name" value="DUF1918"/>
</dbReference>
<dbReference type="EMBL" id="NCXM01000043">
    <property type="protein sequence ID" value="OSC22019.1"/>
    <property type="molecule type" value="Genomic_DNA"/>
</dbReference>
<accession>A0A1X2KJS0</accession>
<dbReference type="Pfam" id="PF08940">
    <property type="entry name" value="DUF1918"/>
    <property type="match status" value="1"/>
</dbReference>
<evidence type="ECO:0000313" key="3">
    <source>
        <dbReference type="Proteomes" id="UP000242320"/>
    </source>
</evidence>
<gene>
    <name evidence="2" type="ORF">B8W69_27170</name>
</gene>
<feature type="domain" description="DUF1918" evidence="1">
    <location>
        <begin position="1"/>
        <end position="58"/>
    </location>
</feature>
<comment type="caution">
    <text evidence="2">The sequence shown here is derived from an EMBL/GenBank/DDBJ whole genome shotgun (WGS) entry which is preliminary data.</text>
</comment>
<dbReference type="RefSeq" id="WP_085292789.1">
    <property type="nucleotide sequence ID" value="NZ_NCXM01000043.1"/>
</dbReference>
<evidence type="ECO:0000259" key="1">
    <source>
        <dbReference type="Pfam" id="PF08940"/>
    </source>
</evidence>
<sequence>MKANVGDYLVVKGTTTERHDQHAEIIEVRSQDGSPPYVVRWLVTGHEATVYPGSDAVVVTAAEHAEAAQRTAERARHAGTTRTAVP</sequence>
<dbReference type="AlphaFoldDB" id="A0A1X2KJS0"/>
<proteinExistence type="predicted"/>
<reference evidence="2 3" key="1">
    <citation type="submission" date="2017-04" db="EMBL/GenBank/DDBJ databases">
        <title>The new phylogeny of genus Mycobacterium.</title>
        <authorList>
            <person name="Tortoli E."/>
            <person name="Trovato A."/>
            <person name="Cirillo D.M."/>
        </authorList>
    </citation>
    <scope>NUCLEOTIDE SEQUENCE [LARGE SCALE GENOMIC DNA]</scope>
    <source>
        <strain evidence="2 3">DSM 45247</strain>
    </source>
</reference>
<dbReference type="Proteomes" id="UP000242320">
    <property type="component" value="Unassembled WGS sequence"/>
</dbReference>
<organism evidence="2 3">
    <name type="scientific">Mycolicibacterium vulneris</name>
    <dbReference type="NCBI Taxonomy" id="547163"/>
    <lineage>
        <taxon>Bacteria</taxon>
        <taxon>Bacillati</taxon>
        <taxon>Actinomycetota</taxon>
        <taxon>Actinomycetes</taxon>
        <taxon>Mycobacteriales</taxon>
        <taxon>Mycobacteriaceae</taxon>
        <taxon>Mycolicibacterium</taxon>
    </lineage>
</organism>
<dbReference type="SUPFAM" id="SSF50118">
    <property type="entry name" value="Cell growth inhibitor/plasmid maintenance toxic component"/>
    <property type="match status" value="1"/>
</dbReference>
<keyword evidence="3" id="KW-1185">Reference proteome</keyword>
<dbReference type="OrthoDB" id="4828144at2"/>
<dbReference type="Gene3D" id="2.30.30.440">
    <property type="entry name" value="Domain of unknown function DUF1918"/>
    <property type="match status" value="1"/>
</dbReference>
<name>A0A1X2KJS0_9MYCO</name>
<protein>
    <recommendedName>
        <fullName evidence="1">DUF1918 domain-containing protein</fullName>
    </recommendedName>
</protein>